<evidence type="ECO:0000313" key="3">
    <source>
        <dbReference type="EMBL" id="AXA83781.1"/>
    </source>
</evidence>
<gene>
    <name evidence="3" type="ORF">DCD74_02925</name>
</gene>
<dbReference type="PANTHER" id="PTHR38104:SF1">
    <property type="entry name" value="ANTI-SIGMA-E FACTOR RSEA"/>
    <property type="match status" value="1"/>
</dbReference>
<dbReference type="Proteomes" id="UP000251842">
    <property type="component" value="Chromosome"/>
</dbReference>
<dbReference type="KEGG" id="lue:DCD74_02925"/>
<dbReference type="RefSeq" id="WP_112925996.1">
    <property type="nucleotide sequence ID" value="NZ_CP029556.1"/>
</dbReference>
<accession>A0A344J421</accession>
<feature type="domain" description="Anti sigma-E protein RseA N-terminal" evidence="2">
    <location>
        <begin position="8"/>
        <end position="88"/>
    </location>
</feature>
<dbReference type="SUPFAM" id="SSF89069">
    <property type="entry name" value="N-terminal, cytoplasmic domain of anti-sigmaE factor RseA"/>
    <property type="match status" value="1"/>
</dbReference>
<dbReference type="Pfam" id="PF03872">
    <property type="entry name" value="RseA_N"/>
    <property type="match status" value="1"/>
</dbReference>
<dbReference type="CDD" id="cd16328">
    <property type="entry name" value="RseA_N"/>
    <property type="match status" value="1"/>
</dbReference>
<reference evidence="4" key="1">
    <citation type="submission" date="2018-05" db="EMBL/GenBank/DDBJ databases">
        <title>Luteimonas pekinense sp. nov., isolated from human Meibomian gland secretions, Beijing, China.</title>
        <authorList>
            <person name="Wen T."/>
            <person name="Bai H."/>
            <person name="Lv H."/>
        </authorList>
    </citation>
    <scope>NUCLEOTIDE SEQUENCE [LARGE SCALE GENOMIC DNA]</scope>
    <source>
        <strain evidence="4">83-4</strain>
    </source>
</reference>
<dbReference type="AlphaFoldDB" id="A0A344J421"/>
<dbReference type="PANTHER" id="PTHR38104">
    <property type="match status" value="1"/>
</dbReference>
<name>A0A344J421_9GAMM</name>
<dbReference type="InterPro" id="IPR005572">
    <property type="entry name" value="Anti-sigma_E_RseA_N"/>
</dbReference>
<dbReference type="InterPro" id="IPR036147">
    <property type="entry name" value="Anti-sigma_E_RseA_N_sf"/>
</dbReference>
<dbReference type="EMBL" id="CP029556">
    <property type="protein sequence ID" value="AXA83781.1"/>
    <property type="molecule type" value="Genomic_DNA"/>
</dbReference>
<feature type="region of interest" description="Disordered" evidence="1">
    <location>
        <begin position="266"/>
        <end position="289"/>
    </location>
</feature>
<organism evidence="3 4">
    <name type="scientific">Solilutibacter oculi</name>
    <dbReference type="NCBI Taxonomy" id="2698682"/>
    <lineage>
        <taxon>Bacteria</taxon>
        <taxon>Pseudomonadati</taxon>
        <taxon>Pseudomonadota</taxon>
        <taxon>Gammaproteobacteria</taxon>
        <taxon>Lysobacterales</taxon>
        <taxon>Lysobacteraceae</taxon>
        <taxon>Solilutibacter</taxon>
    </lineage>
</organism>
<dbReference type="GO" id="GO:0016989">
    <property type="term" value="F:sigma factor antagonist activity"/>
    <property type="evidence" value="ECO:0007669"/>
    <property type="project" value="InterPro"/>
</dbReference>
<proteinExistence type="predicted"/>
<dbReference type="Gene3D" id="1.10.10.880">
    <property type="entry name" value="Anti sigma-E protein RseA, N-terminal domain"/>
    <property type="match status" value="1"/>
</dbReference>
<sequence>MNPNDTHREDLSALIDGALDADRARFLLRRLQHDGELAGDLSRWQLAGDVLRGQPEAPAPAGFAEAVAARIAGELVPVMDAPLPPASQAVTAASSPPVSRTPSTGAARWRWFGGGAIAASLAFASLLVLRPGLPVGGDVEVALAPRVAQPVVAAPVDTSPAIAQTDVAAEAASPLQIAPTPKPASPSPRVRDDASPVRIARASTPAPRPEPAAIRPAPAEETPRVAFDDSAVAAHATQPAADPFQPPAVRAWPKAAVPGTGAGTFNVSLQSDSPYYPFVPRSDAARADE</sequence>
<feature type="region of interest" description="Disordered" evidence="1">
    <location>
        <begin position="171"/>
        <end position="222"/>
    </location>
</feature>
<evidence type="ECO:0000259" key="2">
    <source>
        <dbReference type="Pfam" id="PF03872"/>
    </source>
</evidence>
<feature type="compositionally biased region" description="Low complexity" evidence="1">
    <location>
        <begin position="211"/>
        <end position="220"/>
    </location>
</feature>
<keyword evidence="4" id="KW-1185">Reference proteome</keyword>
<dbReference type="InterPro" id="IPR052383">
    <property type="entry name" value="Anti-sigma-E_RseA-like"/>
</dbReference>
<dbReference type="OrthoDB" id="5298512at2"/>
<evidence type="ECO:0000313" key="4">
    <source>
        <dbReference type="Proteomes" id="UP000251842"/>
    </source>
</evidence>
<evidence type="ECO:0000256" key="1">
    <source>
        <dbReference type="SAM" id="MobiDB-lite"/>
    </source>
</evidence>
<protein>
    <recommendedName>
        <fullName evidence="2">Anti sigma-E protein RseA N-terminal domain-containing protein</fullName>
    </recommendedName>
</protein>